<sequence length="907" mass="102190">MADSLSGPSRMFEGAHNLAFYNPTFIGNAGQMPGKLGLDKLLAHSMRGAFHDSSDRWPPPRCHYDSRQEIRSIILDWGTGRSETIKQFLLWMHGAFGVGKSAIAQNSAEALEKEKKLIASLFFSRPNHRNNPNEIFPSLAYQFALRCPQFADIANREVMNNPTILTAALPHQFQQLIVTPLRQILSEVDIDIEGSVIILDGLDEINGTDAQCDIIDIIATSIRDRTTPFRWFILSRPEAHIQRAMRARNVTPLLRALDLPLSSEDDHEILTFFMKELQIIGEQRGLPPTWCSDADFAVLVKLAGGLQLRLVLSLAQKQRKPLATNPLAAMDMFYNLIMDQIPPEVASTVSKILLFKALNPARDFKLFEILAITNILQLTIEEFMTACDFLQSVLFVQNDEGHPSEIAFYHASFMEFVQSSERSGRYCIFGEPLEDLQPEVVNRVLTVLQSGNVGDSLDVNLSWDPQGDLNREDQKPYFTIYVMISLMLSLCADQASTISPLTAAILADVDFSLVSRFLKHCFEKLALSDLHYDYNLFRENLPPEYRDKIIRKSANPLHLKELRNPRAEHVFILGSGPRELICWPKEDDEDVVDTHMTEETEETSVLDIEEVQVQETEGMRVSKPTGTEAPDMRKLMLREIGGPGAPETEEVRTTDREGNERREPPGIKGRRRWKWIPKWLRALDSRVRPSRRKKAKSESRETRVPKPVIVLPDWRLARSSISISLSLMLSQQTPLGCRPTIFLQLRLFAPVTITSSDCAAMSDVPLTSSRMFDGAHDMAFYHPTFVSNTLNHMPGKQGLAILLAHSMRDAFHDSSDRWSSRRDAITNSRQELLNDDHPTGEEVNPEPAQSYYSGCMARLVLAKVLSVKTSPKHSRSWRSSPLQCSSLAPIVGTIPFGSSLPSSTSLF</sequence>
<reference evidence="4" key="1">
    <citation type="submission" date="2022-07" db="EMBL/GenBank/DDBJ databases">
        <title>Genome Sequence of Leucocoprinus birnbaumii.</title>
        <authorList>
            <person name="Buettner E."/>
        </authorList>
    </citation>
    <scope>NUCLEOTIDE SEQUENCE</scope>
    <source>
        <strain evidence="4">VT141</strain>
    </source>
</reference>
<keyword evidence="5" id="KW-1185">Reference proteome</keyword>
<dbReference type="SUPFAM" id="SSF52540">
    <property type="entry name" value="P-loop containing nucleoside triphosphate hydrolases"/>
    <property type="match status" value="1"/>
</dbReference>
<name>A0AAD5YKM3_9AGAR</name>
<evidence type="ECO:0000256" key="1">
    <source>
        <dbReference type="ARBA" id="ARBA00022737"/>
    </source>
</evidence>
<organism evidence="4 5">
    <name type="scientific">Leucocoprinus birnbaumii</name>
    <dbReference type="NCBI Taxonomy" id="56174"/>
    <lineage>
        <taxon>Eukaryota</taxon>
        <taxon>Fungi</taxon>
        <taxon>Dikarya</taxon>
        <taxon>Basidiomycota</taxon>
        <taxon>Agaricomycotina</taxon>
        <taxon>Agaricomycetes</taxon>
        <taxon>Agaricomycetidae</taxon>
        <taxon>Agaricales</taxon>
        <taxon>Agaricineae</taxon>
        <taxon>Agaricaceae</taxon>
        <taxon>Leucocoprinus</taxon>
    </lineage>
</organism>
<dbReference type="Gene3D" id="3.40.50.300">
    <property type="entry name" value="P-loop containing nucleotide triphosphate hydrolases"/>
    <property type="match status" value="1"/>
</dbReference>
<dbReference type="PANTHER" id="PTHR10039:SF14">
    <property type="entry name" value="NACHT DOMAIN-CONTAINING PROTEIN"/>
    <property type="match status" value="1"/>
</dbReference>
<dbReference type="InterPro" id="IPR027417">
    <property type="entry name" value="P-loop_NTPase"/>
</dbReference>
<dbReference type="AlphaFoldDB" id="A0AAD5YKM3"/>
<evidence type="ECO:0000313" key="4">
    <source>
        <dbReference type="EMBL" id="KAJ3555396.1"/>
    </source>
</evidence>
<dbReference type="InterPro" id="IPR056884">
    <property type="entry name" value="NPHP3-like_N"/>
</dbReference>
<feature type="compositionally biased region" description="Basic and acidic residues" evidence="2">
    <location>
        <begin position="649"/>
        <end position="665"/>
    </location>
</feature>
<feature type="region of interest" description="Disordered" evidence="2">
    <location>
        <begin position="640"/>
        <end position="666"/>
    </location>
</feature>
<comment type="caution">
    <text evidence="4">The sequence shown here is derived from an EMBL/GenBank/DDBJ whole genome shotgun (WGS) entry which is preliminary data.</text>
</comment>
<evidence type="ECO:0000256" key="2">
    <source>
        <dbReference type="SAM" id="MobiDB-lite"/>
    </source>
</evidence>
<evidence type="ECO:0000313" key="5">
    <source>
        <dbReference type="Proteomes" id="UP001213000"/>
    </source>
</evidence>
<gene>
    <name evidence="4" type="ORF">NP233_g12221</name>
</gene>
<feature type="domain" description="Nephrocystin 3-like N-terminal" evidence="3">
    <location>
        <begin position="86"/>
        <end position="236"/>
    </location>
</feature>
<dbReference type="PANTHER" id="PTHR10039">
    <property type="entry name" value="AMELOGENIN"/>
    <property type="match status" value="1"/>
</dbReference>
<dbReference type="Proteomes" id="UP001213000">
    <property type="component" value="Unassembled WGS sequence"/>
</dbReference>
<dbReference type="Pfam" id="PF24883">
    <property type="entry name" value="NPHP3_N"/>
    <property type="match status" value="1"/>
</dbReference>
<keyword evidence="1" id="KW-0677">Repeat</keyword>
<protein>
    <recommendedName>
        <fullName evidence="3">Nephrocystin 3-like N-terminal domain-containing protein</fullName>
    </recommendedName>
</protein>
<evidence type="ECO:0000259" key="3">
    <source>
        <dbReference type="Pfam" id="PF24883"/>
    </source>
</evidence>
<dbReference type="EMBL" id="JANIEX010001687">
    <property type="protein sequence ID" value="KAJ3555396.1"/>
    <property type="molecule type" value="Genomic_DNA"/>
</dbReference>
<accession>A0AAD5YKM3</accession>
<proteinExistence type="predicted"/>